<dbReference type="Proteomes" id="UP001157502">
    <property type="component" value="Chromosome 3"/>
</dbReference>
<keyword evidence="2" id="KW-1185">Reference proteome</keyword>
<reference evidence="1" key="1">
    <citation type="submission" date="2021-05" db="EMBL/GenBank/DDBJ databases">
        <authorList>
            <person name="Pan Q."/>
            <person name="Jouanno E."/>
            <person name="Zahm M."/>
            <person name="Klopp C."/>
            <person name="Cabau C."/>
            <person name="Louis A."/>
            <person name="Berthelot C."/>
            <person name="Parey E."/>
            <person name="Roest Crollius H."/>
            <person name="Montfort J."/>
            <person name="Robinson-Rechavi M."/>
            <person name="Bouchez O."/>
            <person name="Lampietro C."/>
            <person name="Lopez Roques C."/>
            <person name="Donnadieu C."/>
            <person name="Postlethwait J."/>
            <person name="Bobe J."/>
            <person name="Dillon D."/>
            <person name="Chandos A."/>
            <person name="von Hippel F."/>
            <person name="Guiguen Y."/>
        </authorList>
    </citation>
    <scope>NUCLEOTIDE SEQUENCE</scope>
    <source>
        <strain evidence="1">YG-Jan2019</strain>
    </source>
</reference>
<name>A0ACC2HDX2_DALPE</name>
<comment type="caution">
    <text evidence="1">The sequence shown here is derived from an EMBL/GenBank/DDBJ whole genome shotgun (WGS) entry which is preliminary data.</text>
</comment>
<evidence type="ECO:0000313" key="1">
    <source>
        <dbReference type="EMBL" id="KAJ8014171.1"/>
    </source>
</evidence>
<proteinExistence type="predicted"/>
<evidence type="ECO:0000313" key="2">
    <source>
        <dbReference type="Proteomes" id="UP001157502"/>
    </source>
</evidence>
<sequence>MSYKGRVSCNNRVSKEDQEFYALKHKAADYYKSNGVPQKIECILNDMFYEQPDDVYGYLTSGSAVISSHSEDLNNTSQDPSDETNISTDTRRDSVNAALHWIHESLSTILKGSDPCNQTAVDQILSDFYMARFSEYQDIQNRETEIQPPGTPVPEPPPSAPHSKDKKGGDKGKKGNSTEKPVPRPEPSELVLPGSMAIGSVSLAVAKTGSLVKGVPLYKYIRAMSNQQPCPKETHIPVPLATLLSCGKLSPGKLNLLEEVIVIPKAGQSVKQVITMVLELEKEITKIMNRTSKTGPILTSVSDSGALVVGYECPEQPLDLITEAANTLGLGLGKDIHLALNCAAHDLMDYPKGKYEVISGTPKTPDELVDIYAALISKYPAVVALIDPLRKEDVEQWERLSNVVGASCSLLSEISSKPKVRSSHEDAPSLPGVKGHILNQTNVNTVTDFIRVTTEHKGAVIIGTTCGEPCSDDSLSDMVVGLGVGYVKLGGLRRGERLTKYNRLISIEEELAQQGILDSRQQHTSPLFVGETDAVIDVID</sequence>
<organism evidence="1 2">
    <name type="scientific">Dallia pectoralis</name>
    <name type="common">Alaska blackfish</name>
    <dbReference type="NCBI Taxonomy" id="75939"/>
    <lineage>
        <taxon>Eukaryota</taxon>
        <taxon>Metazoa</taxon>
        <taxon>Chordata</taxon>
        <taxon>Craniata</taxon>
        <taxon>Vertebrata</taxon>
        <taxon>Euteleostomi</taxon>
        <taxon>Actinopterygii</taxon>
        <taxon>Neopterygii</taxon>
        <taxon>Teleostei</taxon>
        <taxon>Protacanthopterygii</taxon>
        <taxon>Esociformes</taxon>
        <taxon>Umbridae</taxon>
        <taxon>Dallia</taxon>
    </lineage>
</organism>
<dbReference type="EMBL" id="CM055730">
    <property type="protein sequence ID" value="KAJ8014171.1"/>
    <property type="molecule type" value="Genomic_DNA"/>
</dbReference>
<gene>
    <name evidence="1" type="ORF">DPEC_G00037480</name>
</gene>
<accession>A0ACC2HDX2</accession>
<protein>
    <submittedName>
        <fullName evidence="1">Uncharacterized protein</fullName>
    </submittedName>
</protein>